<organism evidence="1 2">
    <name type="scientific">Rhizobium paknamense</name>
    <dbReference type="NCBI Taxonomy" id="1206817"/>
    <lineage>
        <taxon>Bacteria</taxon>
        <taxon>Pseudomonadati</taxon>
        <taxon>Pseudomonadota</taxon>
        <taxon>Alphaproteobacteria</taxon>
        <taxon>Hyphomicrobiales</taxon>
        <taxon>Rhizobiaceae</taxon>
        <taxon>Rhizobium/Agrobacterium group</taxon>
        <taxon>Rhizobium</taxon>
    </lineage>
</organism>
<reference evidence="1 2" key="1">
    <citation type="submission" date="2023-07" db="EMBL/GenBank/DDBJ databases">
        <title>Genomic Encyclopedia of Type Strains, Phase IV (KMG-IV): sequencing the most valuable type-strain genomes for metagenomic binning, comparative biology and taxonomic classification.</title>
        <authorList>
            <person name="Goeker M."/>
        </authorList>
    </citation>
    <scope>NUCLEOTIDE SEQUENCE [LARGE SCALE GENOMIC DNA]</scope>
    <source>
        <strain evidence="1 2">DSM 100301</strain>
    </source>
</reference>
<gene>
    <name evidence="1" type="ORF">QO005_004631</name>
</gene>
<protein>
    <submittedName>
        <fullName evidence="1">Uncharacterized protein</fullName>
    </submittedName>
</protein>
<dbReference type="RefSeq" id="WP_307160367.1">
    <property type="nucleotide sequence ID" value="NZ_JAUSWH010000028.1"/>
</dbReference>
<dbReference type="Proteomes" id="UP001235269">
    <property type="component" value="Unassembled WGS sequence"/>
</dbReference>
<name>A0ABU0IM19_9HYPH</name>
<sequence>MDDLKQLDRARQAMLDAKAEIQRLREKIAKEKCPLRVGEHVTIVRDGTEFQGIVDSIHPAVDRRELLDPVVGAPAGWAVSGPKIKKDGEQSKLTFGLSSLDAELNDGKWIVTTPSIDDVFASL</sequence>
<proteinExistence type="predicted"/>
<comment type="caution">
    <text evidence="1">The sequence shown here is derived from an EMBL/GenBank/DDBJ whole genome shotgun (WGS) entry which is preliminary data.</text>
</comment>
<evidence type="ECO:0000313" key="2">
    <source>
        <dbReference type="Proteomes" id="UP001235269"/>
    </source>
</evidence>
<dbReference type="EMBL" id="JAUSWH010000028">
    <property type="protein sequence ID" value="MDQ0458271.1"/>
    <property type="molecule type" value="Genomic_DNA"/>
</dbReference>
<accession>A0ABU0IM19</accession>
<keyword evidence="2" id="KW-1185">Reference proteome</keyword>
<evidence type="ECO:0000313" key="1">
    <source>
        <dbReference type="EMBL" id="MDQ0458271.1"/>
    </source>
</evidence>